<dbReference type="PRINTS" id="PR00733">
    <property type="entry name" value="GLHYDRLASE6"/>
</dbReference>
<feature type="chain" id="PRO_5025620151" evidence="2">
    <location>
        <begin position="31"/>
        <end position="472"/>
    </location>
</feature>
<evidence type="ECO:0000313" key="3">
    <source>
        <dbReference type="EMBL" id="KUF91208.1"/>
    </source>
</evidence>
<evidence type="ECO:0000256" key="2">
    <source>
        <dbReference type="SAM" id="SignalP"/>
    </source>
</evidence>
<dbReference type="PANTHER" id="PTHR34876">
    <property type="match status" value="1"/>
</dbReference>
<comment type="caution">
    <text evidence="3">The sequence shown here is derived from an EMBL/GenBank/DDBJ whole genome shotgun (WGS) entry which is preliminary data.</text>
</comment>
<dbReference type="Proteomes" id="UP000054636">
    <property type="component" value="Unassembled WGS sequence"/>
</dbReference>
<dbReference type="Gene3D" id="3.20.20.40">
    <property type="entry name" value="1, 4-beta cellobiohydrolase"/>
    <property type="match status" value="1"/>
</dbReference>
<evidence type="ECO:0000313" key="4">
    <source>
        <dbReference type="Proteomes" id="UP000054636"/>
    </source>
</evidence>
<sequence length="472" mass="50895">MHSILHSRTVATAVSCMALALSSSIGLTSAEELCSIPPYSYTRAKSDHPELTSAIETLENYAIASWFTDRQGTDERSTMLSNMLNQCSEETRLSIVVYGIPNKDCAAGLSSEGSVKSTDDYKAFLQELTGAIGDRKVLYVVEPDALGLLAEEGGCGASAGYLDNLKVAVEALSSNPNAELYIDIGYWMLAYPDSASKVATAMKEIVTSGRVKGVTINTSNYRSTDECTTYCTNFQTAMGKSDMSCVVDTSRNYNGSPTSDWCNVQTAGIGKPPTSETGVSNIDYFMWIKPPGESDGECPTGGTSAGSFYLEGFTLLWDQSYFVSEQGMPKIGDGPSTPAPTKYEPNSSADDENQSAPDQTTSMPTHAPTTDNSNWNQEQTVGTVAPADTTSTEAPSTPETVAPATTAPVMETTTAPSYSTTLLRLRRPQQRRLDRRKAQRSLTLFLHVVPARQKSGCARCNQDICQSKYCIR</sequence>
<feature type="compositionally biased region" description="Polar residues" evidence="1">
    <location>
        <begin position="344"/>
        <end position="382"/>
    </location>
</feature>
<name>A0A0W8D4V8_PHYNI</name>
<dbReference type="PANTHER" id="PTHR34876:SF4">
    <property type="entry name" value="1,4-BETA-D-GLUCAN CELLOBIOHYDROLASE C-RELATED"/>
    <property type="match status" value="1"/>
</dbReference>
<dbReference type="InterPro" id="IPR036434">
    <property type="entry name" value="Beta_cellobiohydrolase_sf"/>
</dbReference>
<dbReference type="SUPFAM" id="SSF51989">
    <property type="entry name" value="Glycosyl hydrolases family 6, cellulases"/>
    <property type="match status" value="1"/>
</dbReference>
<dbReference type="AlphaFoldDB" id="A0A0W8D4V8"/>
<dbReference type="Pfam" id="PF01341">
    <property type="entry name" value="Glyco_hydro_6"/>
    <property type="match status" value="1"/>
</dbReference>
<protein>
    <submittedName>
        <fullName evidence="3">Vesicle transport protein</fullName>
    </submittedName>
</protein>
<accession>A0A0W8D4V8</accession>
<keyword evidence="2" id="KW-0732">Signal</keyword>
<evidence type="ECO:0000256" key="1">
    <source>
        <dbReference type="SAM" id="MobiDB-lite"/>
    </source>
</evidence>
<feature type="region of interest" description="Disordered" evidence="1">
    <location>
        <begin position="327"/>
        <end position="411"/>
    </location>
</feature>
<feature type="signal peptide" evidence="2">
    <location>
        <begin position="1"/>
        <end position="30"/>
    </location>
</feature>
<dbReference type="EMBL" id="LNFP01000605">
    <property type="protein sequence ID" value="KUF91208.1"/>
    <property type="molecule type" value="Genomic_DNA"/>
</dbReference>
<gene>
    <name evidence="3" type="ORF">AM588_10003367</name>
</gene>
<feature type="compositionally biased region" description="Low complexity" evidence="1">
    <location>
        <begin position="385"/>
        <end position="411"/>
    </location>
</feature>
<dbReference type="InterPro" id="IPR016288">
    <property type="entry name" value="Beta_cellobiohydrolase"/>
</dbReference>
<reference evidence="3 4" key="1">
    <citation type="submission" date="2015-11" db="EMBL/GenBank/DDBJ databases">
        <title>Genomes and virulence difference between two physiological races of Phytophthora nicotianae.</title>
        <authorList>
            <person name="Liu H."/>
            <person name="Ma X."/>
            <person name="Yu H."/>
            <person name="Fang D."/>
            <person name="Li Y."/>
            <person name="Wang X."/>
            <person name="Wang W."/>
            <person name="Dong Y."/>
            <person name="Xiao B."/>
        </authorList>
    </citation>
    <scope>NUCLEOTIDE SEQUENCE [LARGE SCALE GENOMIC DNA]</scope>
    <source>
        <strain evidence="4">race 1</strain>
    </source>
</reference>
<organism evidence="3 4">
    <name type="scientific">Phytophthora nicotianae</name>
    <name type="common">Potato buckeye rot agent</name>
    <name type="synonym">Phytophthora parasitica</name>
    <dbReference type="NCBI Taxonomy" id="4792"/>
    <lineage>
        <taxon>Eukaryota</taxon>
        <taxon>Sar</taxon>
        <taxon>Stramenopiles</taxon>
        <taxon>Oomycota</taxon>
        <taxon>Peronosporomycetes</taxon>
        <taxon>Peronosporales</taxon>
        <taxon>Peronosporaceae</taxon>
        <taxon>Phytophthora</taxon>
    </lineage>
</organism>
<proteinExistence type="predicted"/>
<dbReference type="FunFam" id="3.20.20.40:FF:000003">
    <property type="entry name" value="Glucanase"/>
    <property type="match status" value="1"/>
</dbReference>
<dbReference type="GO" id="GO:0004553">
    <property type="term" value="F:hydrolase activity, hydrolyzing O-glycosyl compounds"/>
    <property type="evidence" value="ECO:0007669"/>
    <property type="project" value="InterPro"/>
</dbReference>
<dbReference type="GO" id="GO:0030245">
    <property type="term" value="P:cellulose catabolic process"/>
    <property type="evidence" value="ECO:0007669"/>
    <property type="project" value="InterPro"/>
</dbReference>